<dbReference type="InterPro" id="IPR008974">
    <property type="entry name" value="TRAF-like"/>
</dbReference>
<evidence type="ECO:0000256" key="3">
    <source>
        <dbReference type="ARBA" id="ARBA00022723"/>
    </source>
</evidence>
<dbReference type="GO" id="GO:0005778">
    <property type="term" value="C:peroxisomal membrane"/>
    <property type="evidence" value="ECO:0007669"/>
    <property type="project" value="TreeGrafter"/>
</dbReference>
<keyword evidence="12" id="KW-1185">Reference proteome</keyword>
<evidence type="ECO:0000259" key="10">
    <source>
        <dbReference type="PROSITE" id="PS50144"/>
    </source>
</evidence>
<dbReference type="GO" id="GO:0031625">
    <property type="term" value="F:ubiquitin protein ligase binding"/>
    <property type="evidence" value="ECO:0007669"/>
    <property type="project" value="TreeGrafter"/>
</dbReference>
<dbReference type="GO" id="GO:0006513">
    <property type="term" value="P:protein monoubiquitination"/>
    <property type="evidence" value="ECO:0007669"/>
    <property type="project" value="TreeGrafter"/>
</dbReference>
<dbReference type="InterPro" id="IPR002083">
    <property type="entry name" value="MATH/TRAF_dom"/>
</dbReference>
<dbReference type="GO" id="GO:0051865">
    <property type="term" value="P:protein autoubiquitination"/>
    <property type="evidence" value="ECO:0007669"/>
    <property type="project" value="TreeGrafter"/>
</dbReference>
<feature type="domain" description="MATH" evidence="10">
    <location>
        <begin position="290"/>
        <end position="412"/>
    </location>
</feature>
<dbReference type="InterPro" id="IPR001841">
    <property type="entry name" value="Znf_RING"/>
</dbReference>
<dbReference type="Gene3D" id="2.60.210.10">
    <property type="entry name" value="Apoptosis, Tumor Necrosis Factor Receptor Associated Protein 2, Chain A"/>
    <property type="match status" value="1"/>
</dbReference>
<dbReference type="CDD" id="cd19779">
    <property type="entry name" value="Bbox2_TRIM37_C-VIII"/>
    <property type="match status" value="1"/>
</dbReference>
<feature type="domain" description="RING-type" evidence="8">
    <location>
        <begin position="10"/>
        <end position="49"/>
    </location>
</feature>
<dbReference type="SMART" id="SM00061">
    <property type="entry name" value="MATH"/>
    <property type="match status" value="1"/>
</dbReference>
<keyword evidence="5" id="KW-0862">Zinc</keyword>
<dbReference type="OrthoDB" id="192247at2759"/>
<dbReference type="PROSITE" id="PS50089">
    <property type="entry name" value="ZF_RING_2"/>
    <property type="match status" value="1"/>
</dbReference>
<keyword evidence="3" id="KW-0479">Metal-binding</keyword>
<organism evidence="11">
    <name type="scientific">Oikopleura dioica</name>
    <name type="common">Tunicate</name>
    <dbReference type="NCBI Taxonomy" id="34765"/>
    <lineage>
        <taxon>Eukaryota</taxon>
        <taxon>Metazoa</taxon>
        <taxon>Chordata</taxon>
        <taxon>Tunicata</taxon>
        <taxon>Appendicularia</taxon>
        <taxon>Copelata</taxon>
        <taxon>Oikopleuridae</taxon>
        <taxon>Oikopleura</taxon>
    </lineage>
</organism>
<evidence type="ECO:0000256" key="2">
    <source>
        <dbReference type="ARBA" id="ARBA00022490"/>
    </source>
</evidence>
<evidence type="ECO:0000259" key="8">
    <source>
        <dbReference type="PROSITE" id="PS50089"/>
    </source>
</evidence>
<dbReference type="PROSITE" id="PS50119">
    <property type="entry name" value="ZF_BBOX"/>
    <property type="match status" value="1"/>
</dbReference>
<dbReference type="InParanoid" id="E4XC60"/>
<evidence type="ECO:0000256" key="4">
    <source>
        <dbReference type="ARBA" id="ARBA00022771"/>
    </source>
</evidence>
<evidence type="ECO:0000313" key="11">
    <source>
        <dbReference type="EMBL" id="CBY09185.1"/>
    </source>
</evidence>
<comment type="subcellular location">
    <subcellularLocation>
        <location evidence="1">Cytoplasm</location>
    </subcellularLocation>
</comment>
<dbReference type="InterPro" id="IPR000315">
    <property type="entry name" value="Znf_B-box"/>
</dbReference>
<evidence type="ECO:0000256" key="5">
    <source>
        <dbReference type="ARBA" id="ARBA00022833"/>
    </source>
</evidence>
<dbReference type="GO" id="GO:0070842">
    <property type="term" value="P:aggresome assembly"/>
    <property type="evidence" value="ECO:0007669"/>
    <property type="project" value="TreeGrafter"/>
</dbReference>
<keyword evidence="7" id="KW-0175">Coiled coil</keyword>
<dbReference type="PANTHER" id="PTHR36754">
    <property type="entry name" value="E3 UBIQUITIN-PROTEIN LIGASE TRIM37"/>
    <property type="match status" value="1"/>
</dbReference>
<dbReference type="SUPFAM" id="SSF49599">
    <property type="entry name" value="TRAF domain-like"/>
    <property type="match status" value="1"/>
</dbReference>
<proteinExistence type="predicted"/>
<dbReference type="PANTHER" id="PTHR36754:SF2">
    <property type="entry name" value="E3 UBIQUITIN-PROTEIN LIGASE TRIM37"/>
    <property type="match status" value="1"/>
</dbReference>
<dbReference type="Gene3D" id="3.30.160.60">
    <property type="entry name" value="Classic Zinc Finger"/>
    <property type="match status" value="1"/>
</dbReference>
<keyword evidence="2" id="KW-0963">Cytoplasm</keyword>
<evidence type="ECO:0000313" key="12">
    <source>
        <dbReference type="Proteomes" id="UP000001307"/>
    </source>
</evidence>
<protein>
    <recommendedName>
        <fullName evidence="13">RING-type domain-containing protein</fullName>
    </recommendedName>
</protein>
<feature type="coiled-coil region" evidence="7">
    <location>
        <begin position="154"/>
        <end position="188"/>
    </location>
</feature>
<dbReference type="GO" id="GO:0016235">
    <property type="term" value="C:aggresome"/>
    <property type="evidence" value="ECO:0007669"/>
    <property type="project" value="TreeGrafter"/>
</dbReference>
<dbReference type="EMBL" id="FN653035">
    <property type="protein sequence ID" value="CBY09185.1"/>
    <property type="molecule type" value="Genomic_DNA"/>
</dbReference>
<dbReference type="Pfam" id="PF13639">
    <property type="entry name" value="zf-RING_2"/>
    <property type="match status" value="1"/>
</dbReference>
<evidence type="ECO:0000256" key="1">
    <source>
        <dbReference type="ARBA" id="ARBA00004496"/>
    </source>
</evidence>
<dbReference type="InterPro" id="IPR013083">
    <property type="entry name" value="Znf_RING/FYVE/PHD"/>
</dbReference>
<dbReference type="GO" id="GO:0005164">
    <property type="term" value="F:tumor necrosis factor receptor binding"/>
    <property type="evidence" value="ECO:0007669"/>
    <property type="project" value="TreeGrafter"/>
</dbReference>
<sequence length="565" mass="65140">MDTLSAAFQCLVCMAGLQDAHLCPKCSKFFCKECIIRWVSRHRQCPHCRCALNESGLVKCGWVSDVTASIARLESTQCTTMAQTPTRPARPDRISETITEQNEDCEALCQLHNAPKDVFCTTCASTICHKCGCFSILHRGHDLKPLSEVHDDVKRRVQEKIDAVKVRNDELELLITDYDRNADEIRTAKEQLLVEIQNFVTERIKGLEDIAKVRNLKIDQYRRKLRDEIEKNKISISQVQRESDTLDKSEFLRKRNEIQSTLDELVEVPISNFVFEPVSSHFQDDLYPKWSSGTFTIENFEEELASNTPIYSGSIHQYGMTWQLKLYPNGNDLAQNSHLSVFLQLSNATPLHSSAKYTYKFSVLDRHDKEICEKEFTSEFAIGECWGYNRYLSLSRVRLLLVDGDLKLKFSVRPETYPVGVRDMENYMNFIRLGGTLADDLEQHPLNESNAADRSYMLNLTSDNTDDEEVRSTTSDYLERLASTNSSRNSCNNKSTHSSFFMTWSLLFFDDIARHIHGECLSHNRQLVFLSNSFLHSHIAFNFSVHCTHTSYCFYFTRHYIFTIN</sequence>
<keyword evidence="4 6" id="KW-0863">Zinc-finger</keyword>
<dbReference type="SUPFAM" id="SSF57845">
    <property type="entry name" value="B-box zinc-binding domain"/>
    <property type="match status" value="1"/>
</dbReference>
<evidence type="ECO:0008006" key="13">
    <source>
        <dbReference type="Google" id="ProtNLM"/>
    </source>
</evidence>
<dbReference type="GO" id="GO:0061630">
    <property type="term" value="F:ubiquitin protein ligase activity"/>
    <property type="evidence" value="ECO:0007669"/>
    <property type="project" value="TreeGrafter"/>
</dbReference>
<evidence type="ECO:0000256" key="7">
    <source>
        <dbReference type="SAM" id="Coils"/>
    </source>
</evidence>
<dbReference type="AlphaFoldDB" id="E4XC60"/>
<feature type="domain" description="B box-type" evidence="9">
    <location>
        <begin position="104"/>
        <end position="146"/>
    </location>
</feature>
<reference evidence="11" key="1">
    <citation type="journal article" date="2010" name="Science">
        <title>Plasticity of animal genome architecture unmasked by rapid evolution of a pelagic tunicate.</title>
        <authorList>
            <person name="Denoeud F."/>
            <person name="Henriet S."/>
            <person name="Mungpakdee S."/>
            <person name="Aury J.M."/>
            <person name="Da Silva C."/>
            <person name="Brinkmann H."/>
            <person name="Mikhaleva J."/>
            <person name="Olsen L.C."/>
            <person name="Jubin C."/>
            <person name="Canestro C."/>
            <person name="Bouquet J.M."/>
            <person name="Danks G."/>
            <person name="Poulain J."/>
            <person name="Campsteijn C."/>
            <person name="Adamski M."/>
            <person name="Cross I."/>
            <person name="Yadetie F."/>
            <person name="Muffato M."/>
            <person name="Louis A."/>
            <person name="Butcher S."/>
            <person name="Tsagkogeorga G."/>
            <person name="Konrad A."/>
            <person name="Singh S."/>
            <person name="Jensen M.F."/>
            <person name="Cong E.H."/>
            <person name="Eikeseth-Otteraa H."/>
            <person name="Noel B."/>
            <person name="Anthouard V."/>
            <person name="Porcel B.M."/>
            <person name="Kachouri-Lafond R."/>
            <person name="Nishino A."/>
            <person name="Ugolini M."/>
            <person name="Chourrout P."/>
            <person name="Nishida H."/>
            <person name="Aasland R."/>
            <person name="Huzurbazar S."/>
            <person name="Westhof E."/>
            <person name="Delsuc F."/>
            <person name="Lehrach H."/>
            <person name="Reinhardt R."/>
            <person name="Weissenbach J."/>
            <person name="Roy S.W."/>
            <person name="Artiguenave F."/>
            <person name="Postlethwait J.H."/>
            <person name="Manak J.R."/>
            <person name="Thompson E.M."/>
            <person name="Jaillon O."/>
            <person name="Du Pasquier L."/>
            <person name="Boudinot P."/>
            <person name="Liberles D.A."/>
            <person name="Volff J.N."/>
            <person name="Philippe H."/>
            <person name="Lenhard B."/>
            <person name="Roest Crollius H."/>
            <person name="Wincker P."/>
            <person name="Chourrout D."/>
        </authorList>
    </citation>
    <scope>NUCLEOTIDE SEQUENCE [LARGE SCALE GENOMIC DNA]</scope>
</reference>
<gene>
    <name evidence="11" type="ORF">GSOID_T00007713001</name>
</gene>
<dbReference type="CDD" id="cd16619">
    <property type="entry name" value="mRING-HC-C4C4_TRIM37_C-VIII"/>
    <property type="match status" value="1"/>
</dbReference>
<dbReference type="Gene3D" id="3.30.40.10">
    <property type="entry name" value="Zinc/RING finger domain, C3HC4 (zinc finger)"/>
    <property type="match status" value="1"/>
</dbReference>
<dbReference type="GO" id="GO:0008270">
    <property type="term" value="F:zinc ion binding"/>
    <property type="evidence" value="ECO:0007669"/>
    <property type="project" value="UniProtKB-KW"/>
</dbReference>
<accession>E4XC60</accession>
<evidence type="ECO:0000256" key="6">
    <source>
        <dbReference type="PROSITE-ProRule" id="PRU00024"/>
    </source>
</evidence>
<dbReference type="SUPFAM" id="SSF57850">
    <property type="entry name" value="RING/U-box"/>
    <property type="match status" value="1"/>
</dbReference>
<name>E4XC60_OIKDI</name>
<evidence type="ECO:0000259" key="9">
    <source>
        <dbReference type="PROSITE" id="PS50119"/>
    </source>
</evidence>
<dbReference type="PROSITE" id="PS50144">
    <property type="entry name" value="MATH"/>
    <property type="match status" value="1"/>
</dbReference>
<dbReference type="Proteomes" id="UP000001307">
    <property type="component" value="Unassembled WGS sequence"/>
</dbReference>
<dbReference type="Pfam" id="PF22486">
    <property type="entry name" value="MATH_2"/>
    <property type="match status" value="1"/>
</dbReference>
<dbReference type="InterPro" id="IPR053003">
    <property type="entry name" value="TRIM_RBCC_E3_ubiq-ligases"/>
</dbReference>